<evidence type="ECO:0000256" key="2">
    <source>
        <dbReference type="ARBA" id="ARBA00022630"/>
    </source>
</evidence>
<dbReference type="SUPFAM" id="SSF51905">
    <property type="entry name" value="FAD/NAD(P)-binding domain"/>
    <property type="match status" value="1"/>
</dbReference>
<keyword evidence="3" id="KW-0274">FAD</keyword>
<sequence length="393" mass="42950">MSTDTVPHLIGDQQTGPAHLTTDAAATGHVLIVRASLGGLCLAQGLTKYGISCSVFERDDTPDVRLQGYRIKIFADSVPDLQYLTTLELFAEFEAQTAETVMVKTSVNAIDSRLLARRVRGGPKPYTVHCGKDATHYEIDETNKASPVKVHFADGSSASGTLLVGADRGRSRIRRQHVLRLKIIHPEAVCLYGRPDLTPELERRIQPALLRAMVIVRDVPPVIQQITFDLDLSVNMFVKRLHLPPRGEPGHEGLPADYMYWSMLTPSKLLGFTEEAQRYLVELQDETFAASLRVVSITPDLSEWEASPFVTLIGDAIYVISPSGGVGAGTAIKDAVALTKALTGPDGMSLAGIKAYETTMWAVARASIERSFRGGKLLYGQPPLEKCRVLEDN</sequence>
<dbReference type="PRINTS" id="PR00420">
    <property type="entry name" value="RNGMNOXGNASE"/>
</dbReference>
<name>A0AAN7C331_9PEZI</name>
<dbReference type="Gene3D" id="3.50.50.60">
    <property type="entry name" value="FAD/NAD(P)-binding domain"/>
    <property type="match status" value="1"/>
</dbReference>
<dbReference type="EMBL" id="MU860382">
    <property type="protein sequence ID" value="KAK4234340.1"/>
    <property type="molecule type" value="Genomic_DNA"/>
</dbReference>
<reference evidence="7" key="1">
    <citation type="journal article" date="2023" name="Mol. Phylogenet. Evol.">
        <title>Genome-scale phylogeny and comparative genomics of the fungal order Sordariales.</title>
        <authorList>
            <person name="Hensen N."/>
            <person name="Bonometti L."/>
            <person name="Westerberg I."/>
            <person name="Brannstrom I.O."/>
            <person name="Guillou S."/>
            <person name="Cros-Aarteil S."/>
            <person name="Calhoun S."/>
            <person name="Haridas S."/>
            <person name="Kuo A."/>
            <person name="Mondo S."/>
            <person name="Pangilinan J."/>
            <person name="Riley R."/>
            <person name="LaButti K."/>
            <person name="Andreopoulos B."/>
            <person name="Lipzen A."/>
            <person name="Chen C."/>
            <person name="Yan M."/>
            <person name="Daum C."/>
            <person name="Ng V."/>
            <person name="Clum A."/>
            <person name="Steindorff A."/>
            <person name="Ohm R.A."/>
            <person name="Martin F."/>
            <person name="Silar P."/>
            <person name="Natvig D.O."/>
            <person name="Lalanne C."/>
            <person name="Gautier V."/>
            <person name="Ament-Velasquez S.L."/>
            <person name="Kruys A."/>
            <person name="Hutchinson M.I."/>
            <person name="Powell A.J."/>
            <person name="Barry K."/>
            <person name="Miller A.N."/>
            <person name="Grigoriev I.V."/>
            <person name="Debuchy R."/>
            <person name="Gladieux P."/>
            <person name="Hiltunen Thoren M."/>
            <person name="Johannesson H."/>
        </authorList>
    </citation>
    <scope>NUCLEOTIDE SEQUENCE</scope>
    <source>
        <strain evidence="7">CBS 532.94</strain>
    </source>
</reference>
<dbReference type="InterPro" id="IPR002938">
    <property type="entry name" value="FAD-bd"/>
</dbReference>
<dbReference type="Proteomes" id="UP001303760">
    <property type="component" value="Unassembled WGS sequence"/>
</dbReference>
<dbReference type="GO" id="GO:0071949">
    <property type="term" value="F:FAD binding"/>
    <property type="evidence" value="ECO:0007669"/>
    <property type="project" value="InterPro"/>
</dbReference>
<dbReference type="Pfam" id="PF01494">
    <property type="entry name" value="FAD_binding_3"/>
    <property type="match status" value="1"/>
</dbReference>
<dbReference type="PANTHER" id="PTHR47178">
    <property type="entry name" value="MONOOXYGENASE, FAD-BINDING"/>
    <property type="match status" value="1"/>
</dbReference>
<evidence type="ECO:0000256" key="4">
    <source>
        <dbReference type="ARBA" id="ARBA00023002"/>
    </source>
</evidence>
<gene>
    <name evidence="7" type="ORF">C8A03DRAFT_47298</name>
</gene>
<keyword evidence="2" id="KW-0285">Flavoprotein</keyword>
<keyword evidence="5" id="KW-0503">Monooxygenase</keyword>
<reference evidence="7" key="2">
    <citation type="submission" date="2023-05" db="EMBL/GenBank/DDBJ databases">
        <authorList>
            <consortium name="Lawrence Berkeley National Laboratory"/>
            <person name="Steindorff A."/>
            <person name="Hensen N."/>
            <person name="Bonometti L."/>
            <person name="Westerberg I."/>
            <person name="Brannstrom I.O."/>
            <person name="Guillou S."/>
            <person name="Cros-Aarteil S."/>
            <person name="Calhoun S."/>
            <person name="Haridas S."/>
            <person name="Kuo A."/>
            <person name="Mondo S."/>
            <person name="Pangilinan J."/>
            <person name="Riley R."/>
            <person name="Labutti K."/>
            <person name="Andreopoulos B."/>
            <person name="Lipzen A."/>
            <person name="Chen C."/>
            <person name="Yanf M."/>
            <person name="Daum C."/>
            <person name="Ng V."/>
            <person name="Clum A."/>
            <person name="Ohm R."/>
            <person name="Martin F."/>
            <person name="Silar P."/>
            <person name="Natvig D."/>
            <person name="Lalanne C."/>
            <person name="Gautier V."/>
            <person name="Ament-Velasquez S.L."/>
            <person name="Kruys A."/>
            <person name="Hutchinson M.I."/>
            <person name="Powell A.J."/>
            <person name="Barry K."/>
            <person name="Miller A.N."/>
            <person name="Grigoriev I.V."/>
            <person name="Debuchy R."/>
            <person name="Gladieux P."/>
            <person name="Thoren M.H."/>
            <person name="Johannesson H."/>
        </authorList>
    </citation>
    <scope>NUCLEOTIDE SEQUENCE</scope>
    <source>
        <strain evidence="7">CBS 532.94</strain>
    </source>
</reference>
<dbReference type="PANTHER" id="PTHR47178:SF5">
    <property type="entry name" value="FAD-BINDING DOMAIN-CONTAINING PROTEIN"/>
    <property type="match status" value="1"/>
</dbReference>
<accession>A0AAN7C331</accession>
<comment type="cofactor">
    <cofactor evidence="1">
        <name>FAD</name>
        <dbReference type="ChEBI" id="CHEBI:57692"/>
    </cofactor>
</comment>
<keyword evidence="8" id="KW-1185">Reference proteome</keyword>
<organism evidence="7 8">
    <name type="scientific">Achaetomium macrosporum</name>
    <dbReference type="NCBI Taxonomy" id="79813"/>
    <lineage>
        <taxon>Eukaryota</taxon>
        <taxon>Fungi</taxon>
        <taxon>Dikarya</taxon>
        <taxon>Ascomycota</taxon>
        <taxon>Pezizomycotina</taxon>
        <taxon>Sordariomycetes</taxon>
        <taxon>Sordariomycetidae</taxon>
        <taxon>Sordariales</taxon>
        <taxon>Chaetomiaceae</taxon>
        <taxon>Achaetomium</taxon>
    </lineage>
</organism>
<evidence type="ECO:0000256" key="1">
    <source>
        <dbReference type="ARBA" id="ARBA00001974"/>
    </source>
</evidence>
<evidence type="ECO:0000259" key="6">
    <source>
        <dbReference type="Pfam" id="PF01494"/>
    </source>
</evidence>
<comment type="caution">
    <text evidence="7">The sequence shown here is derived from an EMBL/GenBank/DDBJ whole genome shotgun (WGS) entry which is preliminary data.</text>
</comment>
<evidence type="ECO:0000313" key="7">
    <source>
        <dbReference type="EMBL" id="KAK4234340.1"/>
    </source>
</evidence>
<keyword evidence="4" id="KW-0560">Oxidoreductase</keyword>
<dbReference type="GO" id="GO:0004497">
    <property type="term" value="F:monooxygenase activity"/>
    <property type="evidence" value="ECO:0007669"/>
    <property type="project" value="UniProtKB-KW"/>
</dbReference>
<dbReference type="InterPro" id="IPR036188">
    <property type="entry name" value="FAD/NAD-bd_sf"/>
</dbReference>
<dbReference type="AlphaFoldDB" id="A0AAN7C331"/>
<proteinExistence type="predicted"/>
<evidence type="ECO:0000256" key="3">
    <source>
        <dbReference type="ARBA" id="ARBA00022827"/>
    </source>
</evidence>
<protein>
    <recommendedName>
        <fullName evidence="6">FAD-binding domain-containing protein</fullName>
    </recommendedName>
</protein>
<evidence type="ECO:0000256" key="5">
    <source>
        <dbReference type="ARBA" id="ARBA00023033"/>
    </source>
</evidence>
<evidence type="ECO:0000313" key="8">
    <source>
        <dbReference type="Proteomes" id="UP001303760"/>
    </source>
</evidence>
<feature type="domain" description="FAD-binding" evidence="6">
    <location>
        <begin position="310"/>
        <end position="367"/>
    </location>
</feature>